<feature type="signal peptide" evidence="2">
    <location>
        <begin position="1"/>
        <end position="18"/>
    </location>
</feature>
<protein>
    <submittedName>
        <fullName evidence="3">Expressed protein</fullName>
    </submittedName>
</protein>
<keyword evidence="2" id="KW-0732">Signal</keyword>
<evidence type="ECO:0000256" key="2">
    <source>
        <dbReference type="SAM" id="SignalP"/>
    </source>
</evidence>
<accession>A0AAV0AQY0</accession>
<evidence type="ECO:0000256" key="1">
    <source>
        <dbReference type="SAM" id="MobiDB-lite"/>
    </source>
</evidence>
<keyword evidence="4" id="KW-1185">Reference proteome</keyword>
<comment type="caution">
    <text evidence="3">The sequence shown here is derived from an EMBL/GenBank/DDBJ whole genome shotgun (WGS) entry which is preliminary data.</text>
</comment>
<sequence length="193" mass="21518">MKLWRRVVLFITVLSTQASIYQTVPGEGFIASLAEEAASSHSLGLNFSNDNVQTQLRHQLPPLRPCSESGTPLSTSKVELKNSQRTRISKRKFGDASLTENHSGKAISQISSTDSELNWDLDSLASSFSHSGKPTDDDNLIFWNTFNQMTSGDLKRLHLSDYPSSLHSEFGDLEDLGNFSENSDYWNAFIKDL</sequence>
<reference evidence="3" key="1">
    <citation type="submission" date="2022-06" db="EMBL/GenBank/DDBJ databases">
        <authorList>
            <consortium name="SYNGENTA / RWTH Aachen University"/>
        </authorList>
    </citation>
    <scope>NUCLEOTIDE SEQUENCE</scope>
</reference>
<feature type="compositionally biased region" description="Polar residues" evidence="1">
    <location>
        <begin position="68"/>
        <end position="85"/>
    </location>
</feature>
<dbReference type="Proteomes" id="UP001153365">
    <property type="component" value="Unassembled WGS sequence"/>
</dbReference>
<feature type="chain" id="PRO_5043314391" evidence="2">
    <location>
        <begin position="19"/>
        <end position="193"/>
    </location>
</feature>
<evidence type="ECO:0000313" key="3">
    <source>
        <dbReference type="EMBL" id="CAH7670812.1"/>
    </source>
</evidence>
<evidence type="ECO:0000313" key="4">
    <source>
        <dbReference type="Proteomes" id="UP001153365"/>
    </source>
</evidence>
<dbReference type="EMBL" id="CALTRL010001068">
    <property type="protein sequence ID" value="CAH7670812.1"/>
    <property type="molecule type" value="Genomic_DNA"/>
</dbReference>
<proteinExistence type="predicted"/>
<dbReference type="AlphaFoldDB" id="A0AAV0AQY0"/>
<name>A0AAV0AQY0_PHAPC</name>
<feature type="region of interest" description="Disordered" evidence="1">
    <location>
        <begin position="62"/>
        <end position="85"/>
    </location>
</feature>
<organism evidence="3 4">
    <name type="scientific">Phakopsora pachyrhizi</name>
    <name type="common">Asian soybean rust disease fungus</name>
    <dbReference type="NCBI Taxonomy" id="170000"/>
    <lineage>
        <taxon>Eukaryota</taxon>
        <taxon>Fungi</taxon>
        <taxon>Dikarya</taxon>
        <taxon>Basidiomycota</taxon>
        <taxon>Pucciniomycotina</taxon>
        <taxon>Pucciniomycetes</taxon>
        <taxon>Pucciniales</taxon>
        <taxon>Phakopsoraceae</taxon>
        <taxon>Phakopsora</taxon>
    </lineage>
</organism>
<gene>
    <name evidence="3" type="ORF">PPACK8108_LOCUS5547</name>
</gene>